<dbReference type="EMBL" id="BTRK01000005">
    <property type="protein sequence ID" value="GMR52312.1"/>
    <property type="molecule type" value="Genomic_DNA"/>
</dbReference>
<keyword evidence="1" id="KW-0472">Membrane</keyword>
<proteinExistence type="predicted"/>
<feature type="transmembrane region" description="Helical" evidence="1">
    <location>
        <begin position="75"/>
        <end position="95"/>
    </location>
</feature>
<evidence type="ECO:0000313" key="3">
    <source>
        <dbReference type="Proteomes" id="UP001328107"/>
    </source>
</evidence>
<keyword evidence="1" id="KW-1133">Transmembrane helix</keyword>
<sequence length="99" mass="11731">FDRIFFLRHSDTLVVVDSWRHFREKVRSIYSSHLCHLIIAHFFQKYVRLCGYWIFVVLRSLASTTAVVFEVLLPVMLADLFQVITMGVGYSFLIFKIQK</sequence>
<protein>
    <submittedName>
        <fullName evidence="2">Uncharacterized protein</fullName>
    </submittedName>
</protein>
<feature type="non-terminal residue" evidence="2">
    <location>
        <position position="1"/>
    </location>
</feature>
<accession>A0AAN5CYD9</accession>
<name>A0AAN5CYD9_9BILA</name>
<reference evidence="3" key="1">
    <citation type="submission" date="2022-10" db="EMBL/GenBank/DDBJ databases">
        <title>Genome assembly of Pristionchus species.</title>
        <authorList>
            <person name="Yoshida K."/>
            <person name="Sommer R.J."/>
        </authorList>
    </citation>
    <scope>NUCLEOTIDE SEQUENCE [LARGE SCALE GENOMIC DNA]</scope>
    <source>
        <strain evidence="3">RS5460</strain>
    </source>
</reference>
<comment type="caution">
    <text evidence="2">The sequence shown here is derived from an EMBL/GenBank/DDBJ whole genome shotgun (WGS) entry which is preliminary data.</text>
</comment>
<gene>
    <name evidence="2" type="ORF">PMAYCL1PPCAC_22502</name>
</gene>
<organism evidence="2 3">
    <name type="scientific">Pristionchus mayeri</name>
    <dbReference type="NCBI Taxonomy" id="1317129"/>
    <lineage>
        <taxon>Eukaryota</taxon>
        <taxon>Metazoa</taxon>
        <taxon>Ecdysozoa</taxon>
        <taxon>Nematoda</taxon>
        <taxon>Chromadorea</taxon>
        <taxon>Rhabditida</taxon>
        <taxon>Rhabditina</taxon>
        <taxon>Diplogasteromorpha</taxon>
        <taxon>Diplogasteroidea</taxon>
        <taxon>Neodiplogasteridae</taxon>
        <taxon>Pristionchus</taxon>
    </lineage>
</organism>
<evidence type="ECO:0000256" key="1">
    <source>
        <dbReference type="SAM" id="Phobius"/>
    </source>
</evidence>
<dbReference type="Proteomes" id="UP001328107">
    <property type="component" value="Unassembled WGS sequence"/>
</dbReference>
<dbReference type="AlphaFoldDB" id="A0AAN5CYD9"/>
<feature type="transmembrane region" description="Helical" evidence="1">
    <location>
        <begin position="49"/>
        <end position="69"/>
    </location>
</feature>
<keyword evidence="1" id="KW-0812">Transmembrane</keyword>
<evidence type="ECO:0000313" key="2">
    <source>
        <dbReference type="EMBL" id="GMR52312.1"/>
    </source>
</evidence>
<keyword evidence="3" id="KW-1185">Reference proteome</keyword>